<accession>U9U5L4</accession>
<dbReference type="AlphaFoldDB" id="U9U5L4"/>
<reference evidence="1" key="1">
    <citation type="submission" date="2013-07" db="EMBL/GenBank/DDBJ databases">
        <title>The genome of an arbuscular mycorrhizal fungus provides insights into the evolution of the oldest plant symbiosis.</title>
        <authorList>
            <consortium name="DOE Joint Genome Institute"/>
            <person name="Tisserant E."/>
            <person name="Malbreil M."/>
            <person name="Kuo A."/>
            <person name="Kohler A."/>
            <person name="Symeonidi A."/>
            <person name="Balestrini R."/>
            <person name="Charron P."/>
            <person name="Duensing N."/>
            <person name="Frei-dit-Frey N."/>
            <person name="Gianinazzi-Pearson V."/>
            <person name="Gilbert B."/>
            <person name="Handa Y."/>
            <person name="Hijri M."/>
            <person name="Kaul R."/>
            <person name="Kawaguchi M."/>
            <person name="Krajinski F."/>
            <person name="Lammers P."/>
            <person name="Lapierre D."/>
            <person name="Masclaux F.G."/>
            <person name="Murat C."/>
            <person name="Morin E."/>
            <person name="Ndikumana S."/>
            <person name="Pagni M."/>
            <person name="Petitpierre D."/>
            <person name="Requena N."/>
            <person name="Rosikiewicz P."/>
            <person name="Riley R."/>
            <person name="Saito K."/>
            <person name="San Clemente H."/>
            <person name="Shapiro H."/>
            <person name="van Tuinen D."/>
            <person name="Becard G."/>
            <person name="Bonfante P."/>
            <person name="Paszkowski U."/>
            <person name="Shachar-Hill Y."/>
            <person name="Young J.P."/>
            <person name="Sanders I.R."/>
            <person name="Henrissat B."/>
            <person name="Rensing S.A."/>
            <person name="Grigoriev I.V."/>
            <person name="Corradi N."/>
            <person name="Roux C."/>
            <person name="Martin F."/>
        </authorList>
    </citation>
    <scope>NUCLEOTIDE SEQUENCE</scope>
    <source>
        <strain evidence="1">DAOM 197198</strain>
    </source>
</reference>
<proteinExistence type="predicted"/>
<evidence type="ECO:0000313" key="1">
    <source>
        <dbReference type="EMBL" id="ESA15650.1"/>
    </source>
</evidence>
<dbReference type="HOGENOM" id="CLU_1982726_0_0_1"/>
<protein>
    <submittedName>
        <fullName evidence="1">Uncharacterized protein</fullName>
    </submittedName>
</protein>
<name>U9U5L4_RHIID</name>
<organism evidence="1">
    <name type="scientific">Rhizophagus irregularis (strain DAOM 181602 / DAOM 197198 / MUCL 43194)</name>
    <name type="common">Arbuscular mycorrhizal fungus</name>
    <name type="synonym">Glomus intraradices</name>
    <dbReference type="NCBI Taxonomy" id="747089"/>
    <lineage>
        <taxon>Eukaryota</taxon>
        <taxon>Fungi</taxon>
        <taxon>Fungi incertae sedis</taxon>
        <taxon>Mucoromycota</taxon>
        <taxon>Glomeromycotina</taxon>
        <taxon>Glomeromycetes</taxon>
        <taxon>Glomerales</taxon>
        <taxon>Glomeraceae</taxon>
        <taxon>Rhizophagus</taxon>
    </lineage>
</organism>
<gene>
    <name evidence="1" type="ORF">GLOINDRAFT_23653</name>
</gene>
<dbReference type="VEuPathDB" id="FungiDB:RhiirFUN_015601"/>
<sequence>MKIWNNVRIQETLYNAEIKARLWHWILEQKTLKLQDLEIDISKISNLVTLNLDYDFNEDAFTEISDLDNLLDKDDSNIISEIYENSLQNSNQNNEFQQFYWKYTFNNEVILQIFKDDTNNYTVYFQ</sequence>
<dbReference type="EMBL" id="KI281778">
    <property type="protein sequence ID" value="ESA15650.1"/>
    <property type="molecule type" value="Genomic_DNA"/>
</dbReference>